<gene>
    <name evidence="3" type="ORF">GUJ93_ZPchr0002g25020</name>
</gene>
<protein>
    <submittedName>
        <fullName evidence="3">Uncharacterized protein</fullName>
    </submittedName>
</protein>
<sequence length="91" mass="10027">MLLAGVDIVRLAGVHAVLLAGVHTVLFADLHVVLLEYVLTLGVLLIKGHLFTTDAHVVLLAKVLVHGFQREKQADEHEKEATSWLKKINTE</sequence>
<organism evidence="3 4">
    <name type="scientific">Zizania palustris</name>
    <name type="common">Northern wild rice</name>
    <dbReference type="NCBI Taxonomy" id="103762"/>
    <lineage>
        <taxon>Eukaryota</taxon>
        <taxon>Viridiplantae</taxon>
        <taxon>Streptophyta</taxon>
        <taxon>Embryophyta</taxon>
        <taxon>Tracheophyta</taxon>
        <taxon>Spermatophyta</taxon>
        <taxon>Magnoliopsida</taxon>
        <taxon>Liliopsida</taxon>
        <taxon>Poales</taxon>
        <taxon>Poaceae</taxon>
        <taxon>BOP clade</taxon>
        <taxon>Oryzoideae</taxon>
        <taxon>Oryzeae</taxon>
        <taxon>Zizaniinae</taxon>
        <taxon>Zizania</taxon>
    </lineage>
</organism>
<name>A0A8J5S8S7_ZIZPA</name>
<dbReference type="EMBL" id="JAAALK010000287">
    <property type="protein sequence ID" value="KAG8060683.1"/>
    <property type="molecule type" value="Genomic_DNA"/>
</dbReference>
<evidence type="ECO:0000256" key="1">
    <source>
        <dbReference type="SAM" id="MobiDB-lite"/>
    </source>
</evidence>
<reference evidence="3" key="1">
    <citation type="journal article" date="2021" name="bioRxiv">
        <title>Whole Genome Assembly and Annotation of Northern Wild Rice, Zizania palustris L., Supports a Whole Genome Duplication in the Zizania Genus.</title>
        <authorList>
            <person name="Haas M."/>
            <person name="Kono T."/>
            <person name="Macchietto M."/>
            <person name="Millas R."/>
            <person name="McGilp L."/>
            <person name="Shao M."/>
            <person name="Duquette J."/>
            <person name="Hirsch C.N."/>
            <person name="Kimball J."/>
        </authorList>
    </citation>
    <scope>NUCLEOTIDE SEQUENCE</scope>
    <source>
        <tissue evidence="3">Fresh leaf tissue</tissue>
    </source>
</reference>
<feature type="region of interest" description="Disordered" evidence="1">
    <location>
        <begin position="71"/>
        <end position="91"/>
    </location>
</feature>
<dbReference type="AlphaFoldDB" id="A0A8J5S8S7"/>
<keyword evidence="4" id="KW-1185">Reference proteome</keyword>
<evidence type="ECO:0000313" key="4">
    <source>
        <dbReference type="Proteomes" id="UP000729402"/>
    </source>
</evidence>
<feature type="compositionally biased region" description="Basic and acidic residues" evidence="1">
    <location>
        <begin position="71"/>
        <end position="81"/>
    </location>
</feature>
<keyword evidence="2" id="KW-1133">Transmembrane helix</keyword>
<accession>A0A8J5S8S7</accession>
<feature type="transmembrane region" description="Helical" evidence="2">
    <location>
        <begin position="12"/>
        <end position="39"/>
    </location>
</feature>
<dbReference type="Proteomes" id="UP000729402">
    <property type="component" value="Unassembled WGS sequence"/>
</dbReference>
<evidence type="ECO:0000256" key="2">
    <source>
        <dbReference type="SAM" id="Phobius"/>
    </source>
</evidence>
<keyword evidence="2" id="KW-0812">Transmembrane</keyword>
<proteinExistence type="predicted"/>
<keyword evidence="2" id="KW-0472">Membrane</keyword>
<comment type="caution">
    <text evidence="3">The sequence shown here is derived from an EMBL/GenBank/DDBJ whole genome shotgun (WGS) entry which is preliminary data.</text>
</comment>
<evidence type="ECO:0000313" key="3">
    <source>
        <dbReference type="EMBL" id="KAG8060683.1"/>
    </source>
</evidence>
<reference evidence="3" key="2">
    <citation type="submission" date="2021-02" db="EMBL/GenBank/DDBJ databases">
        <authorList>
            <person name="Kimball J.A."/>
            <person name="Haas M.W."/>
            <person name="Macchietto M."/>
            <person name="Kono T."/>
            <person name="Duquette J."/>
            <person name="Shao M."/>
        </authorList>
    </citation>
    <scope>NUCLEOTIDE SEQUENCE</scope>
    <source>
        <tissue evidence="3">Fresh leaf tissue</tissue>
    </source>
</reference>